<name>A0A6J2XK23_SITOR</name>
<keyword evidence="4" id="KW-1185">Reference proteome</keyword>
<dbReference type="InterPro" id="IPR017245">
    <property type="entry name" value="BLOC-1_complex_su-3"/>
</dbReference>
<evidence type="ECO:0000256" key="2">
    <source>
        <dbReference type="ARBA" id="ARBA00019581"/>
    </source>
</evidence>
<dbReference type="GO" id="GO:0031083">
    <property type="term" value="C:BLOC-1 complex"/>
    <property type="evidence" value="ECO:0007669"/>
    <property type="project" value="TreeGrafter"/>
</dbReference>
<dbReference type="PANTHER" id="PTHR31974">
    <property type="entry name" value="BIOGENESIS OF LYSOSOME-RELATED ORGANELLES COMPLEX 1 SUBUNIT 3"/>
    <property type="match status" value="1"/>
</dbReference>
<gene>
    <name evidence="5" type="primary">LOC115879276</name>
</gene>
<dbReference type="PANTHER" id="PTHR31974:SF2">
    <property type="entry name" value="BIOGENESIS OF LYSOSOME-RELATED ORGANELLES COMPLEX 1 SUBUNIT 3"/>
    <property type="match status" value="1"/>
</dbReference>
<evidence type="ECO:0000313" key="4">
    <source>
        <dbReference type="Proteomes" id="UP000504635"/>
    </source>
</evidence>
<reference evidence="5" key="1">
    <citation type="submission" date="2025-08" db="UniProtKB">
        <authorList>
            <consortium name="RefSeq"/>
        </authorList>
    </citation>
    <scope>IDENTIFICATION</scope>
    <source>
        <tissue evidence="5">Gonads</tissue>
    </source>
</reference>
<evidence type="ECO:0000313" key="5">
    <source>
        <dbReference type="RefSeq" id="XP_030751853.1"/>
    </source>
</evidence>
<dbReference type="OrthoDB" id="5984572at2759"/>
<evidence type="ECO:0000256" key="3">
    <source>
        <dbReference type="SAM" id="MobiDB-lite"/>
    </source>
</evidence>
<feature type="compositionally biased region" description="Acidic residues" evidence="3">
    <location>
        <begin position="12"/>
        <end position="21"/>
    </location>
</feature>
<dbReference type="KEGG" id="soy:115879276"/>
<dbReference type="Proteomes" id="UP000504635">
    <property type="component" value="Unplaced"/>
</dbReference>
<sequence>MSNRVVVLGEAPETESEDEEEPIVKFEVVNSVQGAVIPGEDSESDNENDASIASAVSALHLINPSNDPNDNIEYDSLFQQKLRESNNSLYNNLEHFVQSTLNEAGKTLDSVEQQLLKSQMTLQGAVQSLKSLSVNSLTLKNKFHSLLSSNFLSNITSSKSENACSTNL</sequence>
<dbReference type="GeneID" id="115879276"/>
<proteinExistence type="inferred from homology"/>
<dbReference type="RefSeq" id="XP_030751853.1">
    <property type="nucleotide sequence ID" value="XM_030895993.1"/>
</dbReference>
<dbReference type="AlphaFoldDB" id="A0A6J2XK23"/>
<dbReference type="InParanoid" id="A0A6J2XK23"/>
<feature type="region of interest" description="Disordered" evidence="3">
    <location>
        <begin position="1"/>
        <end position="21"/>
    </location>
</feature>
<dbReference type="Pfam" id="PF15753">
    <property type="entry name" value="BLOC1S3"/>
    <property type="match status" value="1"/>
</dbReference>
<comment type="similarity">
    <text evidence="1">Belongs to the BLOC1S3 family.</text>
</comment>
<organism evidence="4 5">
    <name type="scientific">Sitophilus oryzae</name>
    <name type="common">Rice weevil</name>
    <name type="synonym">Curculio oryzae</name>
    <dbReference type="NCBI Taxonomy" id="7048"/>
    <lineage>
        <taxon>Eukaryota</taxon>
        <taxon>Metazoa</taxon>
        <taxon>Ecdysozoa</taxon>
        <taxon>Arthropoda</taxon>
        <taxon>Hexapoda</taxon>
        <taxon>Insecta</taxon>
        <taxon>Pterygota</taxon>
        <taxon>Neoptera</taxon>
        <taxon>Endopterygota</taxon>
        <taxon>Coleoptera</taxon>
        <taxon>Polyphaga</taxon>
        <taxon>Cucujiformia</taxon>
        <taxon>Curculionidae</taxon>
        <taxon>Dryophthorinae</taxon>
        <taxon>Sitophilus</taxon>
    </lineage>
</organism>
<protein>
    <recommendedName>
        <fullName evidence="2">Biogenesis of lysosome-related organelles complex 1 subunit 3</fullName>
    </recommendedName>
</protein>
<evidence type="ECO:0000256" key="1">
    <source>
        <dbReference type="ARBA" id="ARBA00008942"/>
    </source>
</evidence>
<accession>A0A6J2XK23</accession>